<keyword evidence="9" id="KW-1185">Reference proteome</keyword>
<dbReference type="Proteomes" id="UP000267535">
    <property type="component" value="Unassembled WGS sequence"/>
</dbReference>
<dbReference type="InterPro" id="IPR050469">
    <property type="entry name" value="Diguanylate_Cyclase"/>
</dbReference>
<evidence type="ECO:0000256" key="6">
    <source>
        <dbReference type="ARBA" id="ARBA00034247"/>
    </source>
</evidence>
<dbReference type="CDD" id="cd12107">
    <property type="entry name" value="Hemerythrin"/>
    <property type="match status" value="1"/>
</dbReference>
<dbReference type="InterPro" id="IPR012312">
    <property type="entry name" value="Hemerythrin-like"/>
</dbReference>
<dbReference type="Pfam" id="PF00990">
    <property type="entry name" value="GGDEF"/>
    <property type="match status" value="1"/>
</dbReference>
<dbReference type="EC" id="2.7.7.65" evidence="3"/>
<proteinExistence type="inferred from homology"/>
<dbReference type="GO" id="GO:1902201">
    <property type="term" value="P:negative regulation of bacterial-type flagellum-dependent cell motility"/>
    <property type="evidence" value="ECO:0007669"/>
    <property type="project" value="TreeGrafter"/>
</dbReference>
<dbReference type="InterPro" id="IPR000160">
    <property type="entry name" value="GGDEF_dom"/>
</dbReference>
<dbReference type="AlphaFoldDB" id="A0A3P1SRA8"/>
<keyword evidence="5" id="KW-0408">Iron</keyword>
<name>A0A3P1SRA8_9GAMM</name>
<evidence type="ECO:0000256" key="2">
    <source>
        <dbReference type="ARBA" id="ARBA00010587"/>
    </source>
</evidence>
<dbReference type="GO" id="GO:0046872">
    <property type="term" value="F:metal ion binding"/>
    <property type="evidence" value="ECO:0007669"/>
    <property type="project" value="UniProtKB-KW"/>
</dbReference>
<dbReference type="InterPro" id="IPR012827">
    <property type="entry name" value="Hemerythrin_metal-bd"/>
</dbReference>
<evidence type="ECO:0000256" key="3">
    <source>
        <dbReference type="ARBA" id="ARBA00012528"/>
    </source>
</evidence>
<dbReference type="InterPro" id="IPR035938">
    <property type="entry name" value="Hemerythrin-like_sf"/>
</dbReference>
<evidence type="ECO:0000313" key="9">
    <source>
        <dbReference type="Proteomes" id="UP000267535"/>
    </source>
</evidence>
<evidence type="ECO:0000256" key="5">
    <source>
        <dbReference type="ARBA" id="ARBA00023004"/>
    </source>
</evidence>
<dbReference type="NCBIfam" id="NF033749">
    <property type="entry name" value="bact_hemeryth"/>
    <property type="match status" value="1"/>
</dbReference>
<evidence type="ECO:0000256" key="4">
    <source>
        <dbReference type="ARBA" id="ARBA00022723"/>
    </source>
</evidence>
<keyword evidence="4" id="KW-0479">Metal-binding</keyword>
<comment type="cofactor">
    <cofactor evidence="1">
        <name>Mg(2+)</name>
        <dbReference type="ChEBI" id="CHEBI:18420"/>
    </cofactor>
</comment>
<dbReference type="PANTHER" id="PTHR45138">
    <property type="entry name" value="REGULATORY COMPONENTS OF SENSORY TRANSDUCTION SYSTEM"/>
    <property type="match status" value="1"/>
</dbReference>
<dbReference type="SMART" id="SM00267">
    <property type="entry name" value="GGDEF"/>
    <property type="match status" value="1"/>
</dbReference>
<dbReference type="InterPro" id="IPR043128">
    <property type="entry name" value="Rev_trsase/Diguanyl_cyclase"/>
</dbReference>
<sequence length="371" mass="41588">MDSFQWDQSFLTGISDVDDQHHHLVNVINRFGDLVAGEQNVTPEQIEDVFRELSDYTHYHFSEEEAFMEASAIDQRHLILHKKAHQSFIHEIQANRKSIIPGDIFQAETVMKFLTHWLAYHILGTDQSMSRQIAAIKEGMSPATAFDEEQKHQESSTGPLLKALNGLFQQVSDRNRALSDLNQTLEHRVEQRTLDLAEANRKLEVIALTDVLTRLPNRRHAMQILDTLWQQSTTEQLSLSCMMIDADGFKQINDTYGHDAGDEVLRQLSDALKQSAGTDNITARLGGDEFLIICPAIDIEAALLCAEKVRQRVAAMQVPVGSNGFWQGSISVGVACRTEQMTGPDDLIKAADTGVYKAKEDGRNCVRSADQ</sequence>
<evidence type="ECO:0000256" key="1">
    <source>
        <dbReference type="ARBA" id="ARBA00001946"/>
    </source>
</evidence>
<dbReference type="PANTHER" id="PTHR45138:SF9">
    <property type="entry name" value="DIGUANYLATE CYCLASE DGCM-RELATED"/>
    <property type="match status" value="1"/>
</dbReference>
<dbReference type="CDD" id="cd01949">
    <property type="entry name" value="GGDEF"/>
    <property type="match status" value="1"/>
</dbReference>
<dbReference type="SUPFAM" id="SSF55073">
    <property type="entry name" value="Nucleotide cyclase"/>
    <property type="match status" value="1"/>
</dbReference>
<comment type="caution">
    <text evidence="8">The sequence shown here is derived from an EMBL/GenBank/DDBJ whole genome shotgun (WGS) entry which is preliminary data.</text>
</comment>
<reference evidence="8 9" key="1">
    <citation type="submission" date="2018-11" db="EMBL/GenBank/DDBJ databases">
        <title>The draft genome sequence of Amphritea balenae JAMM 1525T.</title>
        <authorList>
            <person name="Fang Z."/>
            <person name="Zhang Y."/>
            <person name="Han X."/>
        </authorList>
    </citation>
    <scope>NUCLEOTIDE SEQUENCE [LARGE SCALE GENOMIC DNA]</scope>
    <source>
        <strain evidence="8 9">JAMM 1525</strain>
    </source>
</reference>
<comment type="similarity">
    <text evidence="2">Belongs to the hemerythrin family.</text>
</comment>
<dbReference type="GO" id="GO:0052621">
    <property type="term" value="F:diguanylate cyclase activity"/>
    <property type="evidence" value="ECO:0007669"/>
    <property type="project" value="UniProtKB-EC"/>
</dbReference>
<dbReference type="FunFam" id="3.30.70.270:FF:000001">
    <property type="entry name" value="Diguanylate cyclase domain protein"/>
    <property type="match status" value="1"/>
</dbReference>
<dbReference type="GO" id="GO:0043709">
    <property type="term" value="P:cell adhesion involved in single-species biofilm formation"/>
    <property type="evidence" value="ECO:0007669"/>
    <property type="project" value="TreeGrafter"/>
</dbReference>
<dbReference type="Gene3D" id="1.20.120.50">
    <property type="entry name" value="Hemerythrin-like"/>
    <property type="match status" value="1"/>
</dbReference>
<dbReference type="NCBIfam" id="TIGR00254">
    <property type="entry name" value="GGDEF"/>
    <property type="match status" value="1"/>
</dbReference>
<evidence type="ECO:0000259" key="7">
    <source>
        <dbReference type="PROSITE" id="PS50887"/>
    </source>
</evidence>
<protein>
    <recommendedName>
        <fullName evidence="3">diguanylate cyclase</fullName>
        <ecNumber evidence="3">2.7.7.65</ecNumber>
    </recommendedName>
</protein>
<dbReference type="OrthoDB" id="9812260at2"/>
<accession>A0A3P1SRA8</accession>
<feature type="domain" description="GGDEF" evidence="7">
    <location>
        <begin position="237"/>
        <end position="371"/>
    </location>
</feature>
<dbReference type="NCBIfam" id="TIGR02481">
    <property type="entry name" value="hemeryth_dom"/>
    <property type="match status" value="1"/>
</dbReference>
<dbReference type="SUPFAM" id="SSF47188">
    <property type="entry name" value="Hemerythrin-like"/>
    <property type="match status" value="1"/>
</dbReference>
<organism evidence="8 9">
    <name type="scientific">Amphritea balenae</name>
    <dbReference type="NCBI Taxonomy" id="452629"/>
    <lineage>
        <taxon>Bacteria</taxon>
        <taxon>Pseudomonadati</taxon>
        <taxon>Pseudomonadota</taxon>
        <taxon>Gammaproteobacteria</taxon>
        <taxon>Oceanospirillales</taxon>
        <taxon>Oceanospirillaceae</taxon>
        <taxon>Amphritea</taxon>
    </lineage>
</organism>
<dbReference type="GO" id="GO:0005886">
    <property type="term" value="C:plasma membrane"/>
    <property type="evidence" value="ECO:0007669"/>
    <property type="project" value="TreeGrafter"/>
</dbReference>
<dbReference type="InterPro" id="IPR029787">
    <property type="entry name" value="Nucleotide_cyclase"/>
</dbReference>
<comment type="catalytic activity">
    <reaction evidence="6">
        <text>2 GTP = 3',3'-c-di-GMP + 2 diphosphate</text>
        <dbReference type="Rhea" id="RHEA:24898"/>
        <dbReference type="ChEBI" id="CHEBI:33019"/>
        <dbReference type="ChEBI" id="CHEBI:37565"/>
        <dbReference type="ChEBI" id="CHEBI:58805"/>
        <dbReference type="EC" id="2.7.7.65"/>
    </reaction>
</comment>
<dbReference type="RefSeq" id="WP_124925893.1">
    <property type="nucleotide sequence ID" value="NZ_BMOH01000006.1"/>
</dbReference>
<dbReference type="PROSITE" id="PS50887">
    <property type="entry name" value="GGDEF"/>
    <property type="match status" value="1"/>
</dbReference>
<evidence type="ECO:0000313" key="8">
    <source>
        <dbReference type="EMBL" id="RRC99703.1"/>
    </source>
</evidence>
<dbReference type="Gene3D" id="3.30.70.270">
    <property type="match status" value="1"/>
</dbReference>
<dbReference type="Pfam" id="PF01814">
    <property type="entry name" value="Hemerythrin"/>
    <property type="match status" value="1"/>
</dbReference>
<dbReference type="EMBL" id="RQXV01000004">
    <property type="protein sequence ID" value="RRC99703.1"/>
    <property type="molecule type" value="Genomic_DNA"/>
</dbReference>
<gene>
    <name evidence="8" type="ORF">EHS89_09440</name>
</gene>